<dbReference type="RefSeq" id="WP_071983822.1">
    <property type="nucleotide sequence ID" value="NZ_JAJNFX010000020.1"/>
</dbReference>
<evidence type="ECO:0000313" key="1">
    <source>
        <dbReference type="EMBL" id="OJH14589.1"/>
    </source>
</evidence>
<reference evidence="1" key="1">
    <citation type="journal article" date="2015" name="Microbiology">
        <title>Similarities in murine infection and immune response to Borrelia bissettii and Borrelia burgdorferi sensu stricto.</title>
        <authorList>
            <person name="Leydet B.F.Jr."/>
            <person name="Liang F.T."/>
        </authorList>
    </citation>
    <scope>NUCLEOTIDE SEQUENCE [LARGE SCALE GENOMIC DNA]</scope>
    <source>
        <strain evidence="1">CO275</strain>
        <plasmid evidence="1">unnamed</plasmid>
    </source>
</reference>
<geneLocation type="plasmid" evidence="1">
    <name>unnamed</name>
</geneLocation>
<dbReference type="EMBL" id="JNBW01000448">
    <property type="protein sequence ID" value="OJH14589.1"/>
    <property type="molecule type" value="Genomic_DNA"/>
</dbReference>
<organism evidence="1">
    <name type="scientific">Borrelia bissettiae</name>
    <name type="common">Borreliella bissettiae</name>
    <dbReference type="NCBI Taxonomy" id="64897"/>
    <lineage>
        <taxon>Bacteria</taxon>
        <taxon>Pseudomonadati</taxon>
        <taxon>Spirochaetota</taxon>
        <taxon>Spirochaetia</taxon>
        <taxon>Spirochaetales</taxon>
        <taxon>Borreliaceae</taxon>
        <taxon>Borreliella</taxon>
    </lineage>
</organism>
<sequence length="81" mass="9374">MLFDNVQNKANLIELTYRNKNLAYVDDIVKEVDMIFKMGDFFKNSCIEIGFRGLDRVIQGFGQCRIFIIIGARLSLLLRPT</sequence>
<comment type="caution">
    <text evidence="1">The sequence shown here is derived from an EMBL/GenBank/DDBJ whole genome shotgun (WGS) entry which is preliminary data.</text>
</comment>
<protein>
    <submittedName>
        <fullName evidence="1">Uncharacterized protein</fullName>
    </submittedName>
</protein>
<gene>
    <name evidence="1" type="ORF">ER70_07845</name>
</gene>
<dbReference type="AlphaFoldDB" id="A0A1L8ZA09"/>
<accession>A0A1L8ZA09</accession>
<name>A0A1L8ZA09_BORBI</name>
<reference evidence="1" key="2">
    <citation type="submission" date="2015-07" db="EMBL/GenBank/DDBJ databases">
        <authorList>
            <person name="Noorani M."/>
        </authorList>
    </citation>
    <scope>NUCLEOTIDE SEQUENCE</scope>
    <source>
        <strain evidence="1">CO275</strain>
        <plasmid evidence="1">unnamed</plasmid>
    </source>
</reference>
<proteinExistence type="predicted"/>
<keyword evidence="1" id="KW-0614">Plasmid</keyword>